<dbReference type="Proteomes" id="UP000886998">
    <property type="component" value="Unassembled WGS sequence"/>
</dbReference>
<name>A0A8X7CQ28_9ARAC</name>
<comment type="caution">
    <text evidence="1">The sequence shown here is derived from an EMBL/GenBank/DDBJ whole genome shotgun (WGS) entry which is preliminary data.</text>
</comment>
<sequence length="158" mass="17543">MGHSKGRERRGKQRTVPSHDSMIATLHLVCTPFPTPKTYGAKEDWSRERVLGVGMDASRSALITSPLTHTSKSLPFFPPPHNRISGAVVLKPFSVVLLPSDGPSSCGISINFADNRRTLRLLLLYCCPYCYIGPPPIPSAFWRERTDGRTNSRHSRSI</sequence>
<evidence type="ECO:0000313" key="1">
    <source>
        <dbReference type="EMBL" id="GFY76326.1"/>
    </source>
</evidence>
<reference evidence="1" key="1">
    <citation type="submission" date="2020-08" db="EMBL/GenBank/DDBJ databases">
        <title>Multicomponent nature underlies the extraordinary mechanical properties of spider dragline silk.</title>
        <authorList>
            <person name="Kono N."/>
            <person name="Nakamura H."/>
            <person name="Mori M."/>
            <person name="Yoshida Y."/>
            <person name="Ohtoshi R."/>
            <person name="Malay A.D."/>
            <person name="Moran D.A.P."/>
            <person name="Tomita M."/>
            <person name="Numata K."/>
            <person name="Arakawa K."/>
        </authorList>
    </citation>
    <scope>NUCLEOTIDE SEQUENCE</scope>
</reference>
<keyword evidence="2" id="KW-1185">Reference proteome</keyword>
<accession>A0A8X7CQ28</accession>
<dbReference type="EMBL" id="BMAV01021839">
    <property type="protein sequence ID" value="GFY76326.1"/>
    <property type="molecule type" value="Genomic_DNA"/>
</dbReference>
<protein>
    <submittedName>
        <fullName evidence="1">Uncharacterized protein</fullName>
    </submittedName>
</protein>
<evidence type="ECO:0000313" key="2">
    <source>
        <dbReference type="Proteomes" id="UP000886998"/>
    </source>
</evidence>
<proteinExistence type="predicted"/>
<dbReference type="AlphaFoldDB" id="A0A8X7CQ28"/>
<gene>
    <name evidence="1" type="ORF">TNIN_89521</name>
</gene>
<dbReference type="OrthoDB" id="10594966at2759"/>
<organism evidence="1 2">
    <name type="scientific">Trichonephila inaurata madagascariensis</name>
    <dbReference type="NCBI Taxonomy" id="2747483"/>
    <lineage>
        <taxon>Eukaryota</taxon>
        <taxon>Metazoa</taxon>
        <taxon>Ecdysozoa</taxon>
        <taxon>Arthropoda</taxon>
        <taxon>Chelicerata</taxon>
        <taxon>Arachnida</taxon>
        <taxon>Araneae</taxon>
        <taxon>Araneomorphae</taxon>
        <taxon>Entelegynae</taxon>
        <taxon>Araneoidea</taxon>
        <taxon>Nephilidae</taxon>
        <taxon>Trichonephila</taxon>
        <taxon>Trichonephila inaurata</taxon>
    </lineage>
</organism>